<evidence type="ECO:0000313" key="2">
    <source>
        <dbReference type="EMBL" id="TYS67445.1"/>
    </source>
</evidence>
<evidence type="ECO:0000259" key="1">
    <source>
        <dbReference type="Pfam" id="PF01636"/>
    </source>
</evidence>
<dbReference type="EMBL" id="VTEV01000005">
    <property type="protein sequence ID" value="TYS67445.1"/>
    <property type="molecule type" value="Genomic_DNA"/>
</dbReference>
<comment type="caution">
    <text evidence="2">The sequence shown here is derived from an EMBL/GenBank/DDBJ whole genome shotgun (WGS) entry which is preliminary data.</text>
</comment>
<dbReference type="OrthoDB" id="9812495at2"/>
<organism evidence="2 3">
    <name type="scientific">Sutcliffiella horikoshii</name>
    <dbReference type="NCBI Taxonomy" id="79883"/>
    <lineage>
        <taxon>Bacteria</taxon>
        <taxon>Bacillati</taxon>
        <taxon>Bacillota</taxon>
        <taxon>Bacilli</taxon>
        <taxon>Bacillales</taxon>
        <taxon>Bacillaceae</taxon>
        <taxon>Sutcliffiella</taxon>
    </lineage>
</organism>
<name>A0A5D4SVX2_9BACI</name>
<gene>
    <name evidence="2" type="ORF">FZC76_12705</name>
</gene>
<dbReference type="InterPro" id="IPR002575">
    <property type="entry name" value="Aminoglycoside_PTrfase"/>
</dbReference>
<feature type="domain" description="Aminoglycoside phosphotransferase" evidence="1">
    <location>
        <begin position="38"/>
        <end position="222"/>
    </location>
</feature>
<protein>
    <submittedName>
        <fullName evidence="2">Phosphotransferase</fullName>
    </submittedName>
</protein>
<proteinExistence type="predicted"/>
<dbReference type="Gene3D" id="3.90.1200.10">
    <property type="match status" value="1"/>
</dbReference>
<dbReference type="STRING" id="79883.GCA_001636495_04027"/>
<dbReference type="AlphaFoldDB" id="A0A5D4SVX2"/>
<dbReference type="Pfam" id="PF01636">
    <property type="entry name" value="APH"/>
    <property type="match status" value="1"/>
</dbReference>
<reference evidence="2 3" key="1">
    <citation type="submission" date="2019-08" db="EMBL/GenBank/DDBJ databases">
        <title>Bacillus genomes from the desert of Cuatro Cienegas, Coahuila.</title>
        <authorList>
            <person name="Olmedo-Alvarez G."/>
        </authorList>
    </citation>
    <scope>NUCLEOTIDE SEQUENCE [LARGE SCALE GENOMIC DNA]</scope>
    <source>
        <strain evidence="2 3">CH28_1T</strain>
    </source>
</reference>
<dbReference type="Proteomes" id="UP000322524">
    <property type="component" value="Unassembled WGS sequence"/>
</dbReference>
<dbReference type="GO" id="GO:0016740">
    <property type="term" value="F:transferase activity"/>
    <property type="evidence" value="ECO:0007669"/>
    <property type="project" value="UniProtKB-KW"/>
</dbReference>
<dbReference type="InterPro" id="IPR011009">
    <property type="entry name" value="Kinase-like_dom_sf"/>
</dbReference>
<dbReference type="SUPFAM" id="SSF56112">
    <property type="entry name" value="Protein kinase-like (PK-like)"/>
    <property type="match status" value="1"/>
</dbReference>
<accession>A0A5D4SVX2</accession>
<dbReference type="InterPro" id="IPR051678">
    <property type="entry name" value="AGP_Transferase"/>
</dbReference>
<evidence type="ECO:0000313" key="3">
    <source>
        <dbReference type="Proteomes" id="UP000322524"/>
    </source>
</evidence>
<keyword evidence="2" id="KW-0808">Transferase</keyword>
<dbReference type="RefSeq" id="WP_148988560.1">
    <property type="nucleotide sequence ID" value="NZ_VTEV01000005.1"/>
</dbReference>
<sequence>MKPIQLEEVPIVIKDYVKNIHSITFPLQGCTSDVGIIQSDIGRYALKRTKKPQFNAWLKKEIMVLIGLNQETSLPVPKVEKFVEVDGQSWALLEYLEGETVRVALSKTHHKGKREELLINLGKVVSDIHTTPCPKSLMNEKIWLNDMLDQAAYNLENYEVDGSEDLLKQINKNRPSNRKQTLIHGDLTIDNVLVQNGVVTGIIDWSGGAYGDPRYDVSLAIRPKPDIFEWEGDKLYFFEGYGGSILTEGDYDYFLNLYEFF</sequence>
<dbReference type="PANTHER" id="PTHR21310">
    <property type="entry name" value="AMINOGLYCOSIDE PHOSPHOTRANSFERASE-RELATED-RELATED"/>
    <property type="match status" value="1"/>
</dbReference>